<sequence>MDRKKITIIGGTGLVGAKLARLLAVAGHEVVAASPGTGVNSVTGLGLDEALAGADILVDVSNAMSFDPAEVRAFFDASGRNLIRAAAAAGVKHHVVLSIVGADRMPGNGYFDGKLIQERIAAGSGLPYTIVRSAQFFEFLAAIADGYTADGVVRVSGAQFQPIAADDVAANLASIALEATVNGIVEIAGPERRPFDLIIGRYLKMRGDARRVERDPDADYFGGRVDDLSLVPLGLHRQGKQDLTTWMSAQAIPTA</sequence>
<dbReference type="Gene3D" id="3.40.50.720">
    <property type="entry name" value="NAD(P)-binding Rossmann-like Domain"/>
    <property type="match status" value="1"/>
</dbReference>
<comment type="caution">
    <text evidence="3">The sequence shown here is derived from an EMBL/GenBank/DDBJ whole genome shotgun (WGS) entry which is preliminary data.</text>
</comment>
<name>A0A2W5N962_9SPHN</name>
<dbReference type="PANTHER" id="PTHR42748:SF3">
    <property type="entry name" value="BLL4366 PROTEIN"/>
    <property type="match status" value="1"/>
</dbReference>
<dbReference type="PANTHER" id="PTHR42748">
    <property type="entry name" value="NITROGEN METABOLITE REPRESSION PROTEIN NMRA FAMILY MEMBER"/>
    <property type="match status" value="1"/>
</dbReference>
<dbReference type="InterPro" id="IPR016040">
    <property type="entry name" value="NAD(P)-bd_dom"/>
</dbReference>
<organism evidence="3 4">
    <name type="scientific">Novosphingobium pentaromativorans</name>
    <dbReference type="NCBI Taxonomy" id="205844"/>
    <lineage>
        <taxon>Bacteria</taxon>
        <taxon>Pseudomonadati</taxon>
        <taxon>Pseudomonadota</taxon>
        <taxon>Alphaproteobacteria</taxon>
        <taxon>Sphingomonadales</taxon>
        <taxon>Sphingomonadaceae</taxon>
        <taxon>Novosphingobium</taxon>
    </lineage>
</organism>
<proteinExistence type="predicted"/>
<evidence type="ECO:0000313" key="4">
    <source>
        <dbReference type="Proteomes" id="UP000249082"/>
    </source>
</evidence>
<accession>A0A2W5N962</accession>
<dbReference type="Proteomes" id="UP000249082">
    <property type="component" value="Unassembled WGS sequence"/>
</dbReference>
<evidence type="ECO:0000259" key="2">
    <source>
        <dbReference type="Pfam" id="PF13460"/>
    </source>
</evidence>
<evidence type="ECO:0000256" key="1">
    <source>
        <dbReference type="ARBA" id="ARBA00022857"/>
    </source>
</evidence>
<dbReference type="Pfam" id="PF13460">
    <property type="entry name" value="NAD_binding_10"/>
    <property type="match status" value="1"/>
</dbReference>
<feature type="domain" description="NAD(P)-binding" evidence="2">
    <location>
        <begin position="47"/>
        <end position="175"/>
    </location>
</feature>
<dbReference type="InterPro" id="IPR051164">
    <property type="entry name" value="NmrA-like_oxidored"/>
</dbReference>
<keyword evidence="1" id="KW-0521">NADP</keyword>
<dbReference type="EMBL" id="QFPX01000045">
    <property type="protein sequence ID" value="PZQ50022.1"/>
    <property type="molecule type" value="Genomic_DNA"/>
</dbReference>
<gene>
    <name evidence="3" type="ORF">DI555_23320</name>
</gene>
<evidence type="ECO:0000313" key="3">
    <source>
        <dbReference type="EMBL" id="PZQ50022.1"/>
    </source>
</evidence>
<reference evidence="3 4" key="1">
    <citation type="submission" date="2017-08" db="EMBL/GenBank/DDBJ databases">
        <title>Infants hospitalized years apart are colonized by the same room-sourced microbial strains.</title>
        <authorList>
            <person name="Brooks B."/>
            <person name="Olm M.R."/>
            <person name="Firek B.A."/>
            <person name="Baker R."/>
            <person name="Thomas B.C."/>
            <person name="Morowitz M.J."/>
            <person name="Banfield J.F."/>
        </authorList>
    </citation>
    <scope>NUCLEOTIDE SEQUENCE [LARGE SCALE GENOMIC DNA]</scope>
    <source>
        <strain evidence="3">S2_005_002_R2_33</strain>
    </source>
</reference>
<dbReference type="InterPro" id="IPR036291">
    <property type="entry name" value="NAD(P)-bd_dom_sf"/>
</dbReference>
<protein>
    <submittedName>
        <fullName evidence="3">NmrA family transcriptional regulator</fullName>
    </submittedName>
</protein>
<dbReference type="AlphaFoldDB" id="A0A2W5N962"/>
<dbReference type="SUPFAM" id="SSF51735">
    <property type="entry name" value="NAD(P)-binding Rossmann-fold domains"/>
    <property type="match status" value="1"/>
</dbReference>